<gene>
    <name evidence="2" type="ORF">OVA965_LOCUS20817</name>
    <name evidence="3" type="ORF">TMI583_LOCUS21311</name>
</gene>
<feature type="non-terminal residue" evidence="2">
    <location>
        <position position="155"/>
    </location>
</feature>
<dbReference type="Proteomes" id="UP000682733">
    <property type="component" value="Unassembled WGS sequence"/>
</dbReference>
<feature type="compositionally biased region" description="Low complexity" evidence="1">
    <location>
        <begin position="126"/>
        <end position="135"/>
    </location>
</feature>
<dbReference type="EMBL" id="CAJOBA010023387">
    <property type="protein sequence ID" value="CAF3921558.1"/>
    <property type="molecule type" value="Genomic_DNA"/>
</dbReference>
<evidence type="ECO:0000313" key="3">
    <source>
        <dbReference type="EMBL" id="CAF3921558.1"/>
    </source>
</evidence>
<dbReference type="AlphaFoldDB" id="A0A8S2EG00"/>
<feature type="compositionally biased region" description="Acidic residues" evidence="1">
    <location>
        <begin position="8"/>
        <end position="23"/>
    </location>
</feature>
<reference evidence="2" key="1">
    <citation type="submission" date="2021-02" db="EMBL/GenBank/DDBJ databases">
        <authorList>
            <person name="Nowell W R."/>
        </authorList>
    </citation>
    <scope>NUCLEOTIDE SEQUENCE</scope>
</reference>
<dbReference type="EMBL" id="CAJNOK010011195">
    <property type="protein sequence ID" value="CAF1134492.1"/>
    <property type="molecule type" value="Genomic_DNA"/>
</dbReference>
<name>A0A8S2EG00_9BILA</name>
<accession>A0A8S2EG00</accession>
<evidence type="ECO:0000313" key="4">
    <source>
        <dbReference type="Proteomes" id="UP000677228"/>
    </source>
</evidence>
<feature type="region of interest" description="Disordered" evidence="1">
    <location>
        <begin position="1"/>
        <end position="35"/>
    </location>
</feature>
<feature type="region of interest" description="Disordered" evidence="1">
    <location>
        <begin position="115"/>
        <end position="155"/>
    </location>
</feature>
<feature type="compositionally biased region" description="Basic and acidic residues" evidence="1">
    <location>
        <begin position="25"/>
        <end position="34"/>
    </location>
</feature>
<protein>
    <submittedName>
        <fullName evidence="2">Uncharacterized protein</fullName>
    </submittedName>
</protein>
<dbReference type="Proteomes" id="UP000677228">
    <property type="component" value="Unassembled WGS sequence"/>
</dbReference>
<organism evidence="2 4">
    <name type="scientific">Didymodactylos carnosus</name>
    <dbReference type="NCBI Taxonomy" id="1234261"/>
    <lineage>
        <taxon>Eukaryota</taxon>
        <taxon>Metazoa</taxon>
        <taxon>Spiralia</taxon>
        <taxon>Gnathifera</taxon>
        <taxon>Rotifera</taxon>
        <taxon>Eurotatoria</taxon>
        <taxon>Bdelloidea</taxon>
        <taxon>Philodinida</taxon>
        <taxon>Philodinidae</taxon>
        <taxon>Didymodactylos</taxon>
    </lineage>
</organism>
<evidence type="ECO:0000313" key="2">
    <source>
        <dbReference type="EMBL" id="CAF1134492.1"/>
    </source>
</evidence>
<comment type="caution">
    <text evidence="2">The sequence shown here is derived from an EMBL/GenBank/DDBJ whole genome shotgun (WGS) entry which is preliminary data.</text>
</comment>
<feature type="compositionally biased region" description="Low complexity" evidence="1">
    <location>
        <begin position="142"/>
        <end position="155"/>
    </location>
</feature>
<evidence type="ECO:0000256" key="1">
    <source>
        <dbReference type="SAM" id="MobiDB-lite"/>
    </source>
</evidence>
<proteinExistence type="predicted"/>
<sequence length="155" mass="17345">MSTHRTDDSEEEFESADEGDNNDWVDSKHSENGKKINVNIDNTVNENKTTIGQITNDLRSLEIHTDNTKQEPLTDIEEKDIVSSGMEDWSIWPTSDTIPEVNKQTDDHLVHASVESIKTHLQHQDSSSSTSLSSTADKKQSSAHSDNDSSSFEEK</sequence>